<dbReference type="EMBL" id="FNPR01000001">
    <property type="protein sequence ID" value="SDY27229.1"/>
    <property type="molecule type" value="Genomic_DNA"/>
</dbReference>
<evidence type="ECO:0000256" key="5">
    <source>
        <dbReference type="ARBA" id="ARBA00022989"/>
    </source>
</evidence>
<dbReference type="GeneID" id="78123868"/>
<proteinExistence type="inferred from homology"/>
<evidence type="ECO:0000256" key="4">
    <source>
        <dbReference type="ARBA" id="ARBA00022692"/>
    </source>
</evidence>
<reference evidence="9 10" key="1">
    <citation type="submission" date="2016-10" db="EMBL/GenBank/DDBJ databases">
        <authorList>
            <person name="de Groot N.N."/>
        </authorList>
    </citation>
    <scope>NUCLEOTIDE SEQUENCE [LARGE SCALE GENOMIC DNA]</scope>
    <source>
        <strain evidence="9 10">DSM 24677</strain>
    </source>
</reference>
<dbReference type="Pfam" id="PF09594">
    <property type="entry name" value="GT87"/>
    <property type="match status" value="1"/>
</dbReference>
<keyword evidence="10" id="KW-1185">Reference proteome</keyword>
<evidence type="ECO:0000256" key="3">
    <source>
        <dbReference type="ARBA" id="ARBA00022679"/>
    </source>
</evidence>
<evidence type="ECO:0000313" key="10">
    <source>
        <dbReference type="Proteomes" id="UP000199026"/>
    </source>
</evidence>
<feature type="transmembrane region" description="Helical" evidence="8">
    <location>
        <begin position="167"/>
        <end position="190"/>
    </location>
</feature>
<evidence type="ECO:0000256" key="8">
    <source>
        <dbReference type="SAM" id="Phobius"/>
    </source>
</evidence>
<keyword evidence="3" id="KW-0808">Transferase</keyword>
<feature type="transmembrane region" description="Helical" evidence="8">
    <location>
        <begin position="92"/>
        <end position="114"/>
    </location>
</feature>
<evidence type="ECO:0000256" key="7">
    <source>
        <dbReference type="ARBA" id="ARBA00024033"/>
    </source>
</evidence>
<dbReference type="RefSeq" id="WP_089888434.1">
    <property type="nucleotide sequence ID" value="NZ_CALLJM010000026.1"/>
</dbReference>
<feature type="transmembrane region" description="Helical" evidence="8">
    <location>
        <begin position="248"/>
        <end position="281"/>
    </location>
</feature>
<evidence type="ECO:0008006" key="11">
    <source>
        <dbReference type="Google" id="ProtNLM"/>
    </source>
</evidence>
<keyword evidence="4 8" id="KW-0812">Transmembrane</keyword>
<dbReference type="GO" id="GO:0016758">
    <property type="term" value="F:hexosyltransferase activity"/>
    <property type="evidence" value="ECO:0007669"/>
    <property type="project" value="InterPro"/>
</dbReference>
<dbReference type="STRING" id="576131.SAMN05444486_1011085"/>
<comment type="similarity">
    <text evidence="7">Belongs to the glycosyltransferase 87 family.</text>
</comment>
<dbReference type="InterPro" id="IPR018584">
    <property type="entry name" value="GT87"/>
</dbReference>
<evidence type="ECO:0000256" key="2">
    <source>
        <dbReference type="ARBA" id="ARBA00022475"/>
    </source>
</evidence>
<dbReference type="Proteomes" id="UP000199026">
    <property type="component" value="Unassembled WGS sequence"/>
</dbReference>
<evidence type="ECO:0000313" key="9">
    <source>
        <dbReference type="EMBL" id="SDY27229.1"/>
    </source>
</evidence>
<evidence type="ECO:0000256" key="1">
    <source>
        <dbReference type="ARBA" id="ARBA00004651"/>
    </source>
</evidence>
<name>A0A1H3IIY9_9RHOB</name>
<dbReference type="OrthoDB" id="7679563at2"/>
<organism evidence="9 10">
    <name type="scientific">Lentibacter algarum</name>
    <dbReference type="NCBI Taxonomy" id="576131"/>
    <lineage>
        <taxon>Bacteria</taxon>
        <taxon>Pseudomonadati</taxon>
        <taxon>Pseudomonadota</taxon>
        <taxon>Alphaproteobacteria</taxon>
        <taxon>Rhodobacterales</taxon>
        <taxon>Roseobacteraceae</taxon>
        <taxon>Lentibacter</taxon>
    </lineage>
</organism>
<feature type="transmembrane region" description="Helical" evidence="8">
    <location>
        <begin position="329"/>
        <end position="355"/>
    </location>
</feature>
<comment type="subcellular location">
    <subcellularLocation>
        <location evidence="1">Cell membrane</location>
        <topology evidence="1">Multi-pass membrane protein</topology>
    </subcellularLocation>
</comment>
<keyword evidence="5 8" id="KW-1133">Transmembrane helix</keyword>
<accession>A0A1H3IIY9</accession>
<feature type="transmembrane region" description="Helical" evidence="8">
    <location>
        <begin position="197"/>
        <end position="216"/>
    </location>
</feature>
<keyword evidence="6 8" id="KW-0472">Membrane</keyword>
<feature type="transmembrane region" description="Helical" evidence="8">
    <location>
        <begin position="361"/>
        <end position="382"/>
    </location>
</feature>
<keyword evidence="2" id="KW-1003">Cell membrane</keyword>
<dbReference type="AlphaFoldDB" id="A0A1H3IIY9"/>
<feature type="transmembrane region" description="Helical" evidence="8">
    <location>
        <begin position="126"/>
        <end position="155"/>
    </location>
</feature>
<sequence>MSQRSLFMVLGLLVALIGLTALRIGLPELFGVDEVSADYMIFHQVGELANLGRIAEAYDAAAFKAYQASRTNSTVFMTWTYPPHFNLPLQGFALFGVGWGYLLFTGSSFALFVWSMMRLSQDATTWVLPLILPALVINLLTGQNGFLTAGLMALFAGLSLTEQRGKAGFVLGLLTYKPHLGLGLGLAALLRGGRRMVAIATLTLLVLLLLATLLYGSDIWSAFRNSLSTSGTILEAGEYKLARMITPFALFASVGLAPSLAILLHGGCALLSLLTLVWVALKGWQLRHIIVLAILTGTTLSPYAYDYDLCVLAPALALAYQAIKTELTVILRAVLAASLLLATGYGLTTALFAGALGDAGFGLPALAGLGLILTIGITFHAIRRFEANA</sequence>
<evidence type="ECO:0000256" key="6">
    <source>
        <dbReference type="ARBA" id="ARBA00023136"/>
    </source>
</evidence>
<dbReference type="GO" id="GO:0005886">
    <property type="term" value="C:plasma membrane"/>
    <property type="evidence" value="ECO:0007669"/>
    <property type="project" value="UniProtKB-SubCell"/>
</dbReference>
<protein>
    <recommendedName>
        <fullName evidence="11">DUF2029 domain-containing protein</fullName>
    </recommendedName>
</protein>
<gene>
    <name evidence="9" type="ORF">SAMN05444486_1011085</name>
</gene>